<dbReference type="InterPro" id="IPR001451">
    <property type="entry name" value="Hexapep"/>
</dbReference>
<dbReference type="RefSeq" id="WP_152272903.1">
    <property type="nucleotide sequence ID" value="NZ_VTFX01000005.1"/>
</dbReference>
<name>A0A5N6MGA2_9MICC</name>
<dbReference type="EMBL" id="VTFX01000005">
    <property type="protein sequence ID" value="KAD3515263.1"/>
    <property type="molecule type" value="Genomic_DNA"/>
</dbReference>
<dbReference type="InterPro" id="IPR011004">
    <property type="entry name" value="Trimer_LpxA-like_sf"/>
</dbReference>
<organism evidence="5 6">
    <name type="scientific">Arthrobacter yangruifuii</name>
    <dbReference type="NCBI Taxonomy" id="2606616"/>
    <lineage>
        <taxon>Bacteria</taxon>
        <taxon>Bacillati</taxon>
        <taxon>Actinomycetota</taxon>
        <taxon>Actinomycetes</taxon>
        <taxon>Micrococcales</taxon>
        <taxon>Micrococcaceae</taxon>
        <taxon>Arthrobacter</taxon>
    </lineage>
</organism>
<dbReference type="SUPFAM" id="SSF51161">
    <property type="entry name" value="Trimeric LpxA-like enzymes"/>
    <property type="match status" value="1"/>
</dbReference>
<sequence>MNLISTLRTDYAVNHRLLDRITVTVFRLSQASRRGKVQFPRRVAAKILDIVWMQGIVGSDLPGNVQCGPGLRLPHGGRGVIIHPNAVIGSGVTIYHRVTIGVSGNDVYNVPTLGDGTYVGCGATLIGRIKVGTGAKIGAGAVVVKDIHAGATVIGIPARTISNAA</sequence>
<reference evidence="5 6" key="1">
    <citation type="submission" date="2019-08" db="EMBL/GenBank/DDBJ databases">
        <title>Arthrobacter sp. nov., isolated from plateau pika and Tibetan wild ass.</title>
        <authorList>
            <person name="Ge Y."/>
        </authorList>
    </citation>
    <scope>NUCLEOTIDE SEQUENCE [LARGE SCALE GENOMIC DNA]</scope>
    <source>
        <strain evidence="5 6">785</strain>
    </source>
</reference>
<dbReference type="GO" id="GO:0005737">
    <property type="term" value="C:cytoplasm"/>
    <property type="evidence" value="ECO:0007669"/>
    <property type="project" value="InterPro"/>
</dbReference>
<dbReference type="InterPro" id="IPR005881">
    <property type="entry name" value="Ser_O-AcTrfase"/>
</dbReference>
<dbReference type="PANTHER" id="PTHR42811">
    <property type="entry name" value="SERINE ACETYLTRANSFERASE"/>
    <property type="match status" value="1"/>
</dbReference>
<keyword evidence="2 4" id="KW-0808">Transferase</keyword>
<protein>
    <recommendedName>
        <fullName evidence="1 4">Serine acetyltransferase</fullName>
        <ecNumber evidence="4">2.3.1.30</ecNumber>
    </recommendedName>
</protein>
<keyword evidence="6" id="KW-1185">Reference proteome</keyword>
<comment type="caution">
    <text evidence="5">The sequence shown here is derived from an EMBL/GenBank/DDBJ whole genome shotgun (WGS) entry which is preliminary data.</text>
</comment>
<evidence type="ECO:0000256" key="4">
    <source>
        <dbReference type="PIRNR" id="PIRNR000441"/>
    </source>
</evidence>
<dbReference type="Pfam" id="PF00132">
    <property type="entry name" value="Hexapep"/>
    <property type="match status" value="1"/>
</dbReference>
<keyword evidence="4" id="KW-0012">Acyltransferase</keyword>
<dbReference type="Gene3D" id="2.160.10.10">
    <property type="entry name" value="Hexapeptide repeat proteins"/>
    <property type="match status" value="1"/>
</dbReference>
<evidence type="ECO:0000256" key="3">
    <source>
        <dbReference type="ARBA" id="ARBA00022737"/>
    </source>
</evidence>
<comment type="similarity">
    <text evidence="4">Belongs to the transferase hexapeptide repeat family.</text>
</comment>
<dbReference type="InterPro" id="IPR018357">
    <property type="entry name" value="Hexapep_transf_CS"/>
</dbReference>
<comment type="catalytic activity">
    <reaction evidence="4">
        <text>L-serine + acetyl-CoA = O-acetyl-L-serine + CoA</text>
        <dbReference type="Rhea" id="RHEA:24560"/>
        <dbReference type="ChEBI" id="CHEBI:33384"/>
        <dbReference type="ChEBI" id="CHEBI:57287"/>
        <dbReference type="ChEBI" id="CHEBI:57288"/>
        <dbReference type="ChEBI" id="CHEBI:58340"/>
        <dbReference type="EC" id="2.3.1.30"/>
    </reaction>
</comment>
<proteinExistence type="inferred from homology"/>
<dbReference type="GO" id="GO:0006535">
    <property type="term" value="P:cysteine biosynthetic process from serine"/>
    <property type="evidence" value="ECO:0007669"/>
    <property type="project" value="InterPro"/>
</dbReference>
<dbReference type="PIRSF" id="PIRSF000441">
    <property type="entry name" value="CysE"/>
    <property type="match status" value="1"/>
</dbReference>
<dbReference type="Proteomes" id="UP000326852">
    <property type="component" value="Unassembled WGS sequence"/>
</dbReference>
<keyword evidence="3" id="KW-0677">Repeat</keyword>
<evidence type="ECO:0000256" key="2">
    <source>
        <dbReference type="ARBA" id="ARBA00022679"/>
    </source>
</evidence>
<dbReference type="GO" id="GO:0009001">
    <property type="term" value="F:serine O-acetyltransferase activity"/>
    <property type="evidence" value="ECO:0007669"/>
    <property type="project" value="UniProtKB-EC"/>
</dbReference>
<evidence type="ECO:0000256" key="1">
    <source>
        <dbReference type="ARBA" id="ARBA00018522"/>
    </source>
</evidence>
<evidence type="ECO:0000313" key="5">
    <source>
        <dbReference type="EMBL" id="KAD3515263.1"/>
    </source>
</evidence>
<dbReference type="PROSITE" id="PS00101">
    <property type="entry name" value="HEXAPEP_TRANSFERASES"/>
    <property type="match status" value="1"/>
</dbReference>
<gene>
    <name evidence="5" type="ORF">GD627_13370</name>
</gene>
<dbReference type="AlphaFoldDB" id="A0A5N6MGA2"/>
<accession>A0A5N6MGA2</accession>
<evidence type="ECO:0000313" key="6">
    <source>
        <dbReference type="Proteomes" id="UP000326852"/>
    </source>
</evidence>
<dbReference type="EC" id="2.3.1.30" evidence="4"/>